<dbReference type="RefSeq" id="WP_000484654.1">
    <property type="nucleotide sequence ID" value="NZ_CAXHTZ010000003.1"/>
</dbReference>
<dbReference type="InterPro" id="IPR018060">
    <property type="entry name" value="HTH_AraC"/>
</dbReference>
<keyword evidence="1" id="KW-0805">Transcription regulation</keyword>
<dbReference type="Gene3D" id="1.10.10.60">
    <property type="entry name" value="Homeodomain-like"/>
    <property type="match status" value="1"/>
</dbReference>
<dbReference type="PROSITE" id="PS00041">
    <property type="entry name" value="HTH_ARAC_FAMILY_1"/>
    <property type="match status" value="1"/>
</dbReference>
<evidence type="ECO:0000313" key="4">
    <source>
        <dbReference type="EMBL" id="STJ78760.1"/>
    </source>
</evidence>
<gene>
    <name evidence="4" type="primary">gadW_2</name>
    <name evidence="4" type="ORF">NCTC9117_01306</name>
</gene>
<evidence type="ECO:0000256" key="1">
    <source>
        <dbReference type="ARBA" id="ARBA00023015"/>
    </source>
</evidence>
<accession>A0A376Y3C9</accession>
<dbReference type="AlphaFoldDB" id="A0A376Y3C9"/>
<protein>
    <submittedName>
        <fullName evidence="4">AraC-type transcriptional regulator</fullName>
    </submittedName>
</protein>
<reference evidence="4 5" key="1">
    <citation type="submission" date="2018-06" db="EMBL/GenBank/DDBJ databases">
        <authorList>
            <consortium name="Pathogen Informatics"/>
            <person name="Doyle S."/>
        </authorList>
    </citation>
    <scope>NUCLEOTIDE SEQUENCE [LARGE SCALE GENOMIC DNA]</scope>
    <source>
        <strain evidence="4 5">NCTC9117</strain>
    </source>
</reference>
<evidence type="ECO:0000256" key="3">
    <source>
        <dbReference type="ARBA" id="ARBA00023163"/>
    </source>
</evidence>
<dbReference type="EMBL" id="UGDC01000003">
    <property type="protein sequence ID" value="STJ78760.1"/>
    <property type="molecule type" value="Genomic_DNA"/>
</dbReference>
<dbReference type="InterPro" id="IPR018062">
    <property type="entry name" value="HTH_AraC-typ_CS"/>
</dbReference>
<dbReference type="InterPro" id="IPR009057">
    <property type="entry name" value="Homeodomain-like_sf"/>
</dbReference>
<dbReference type="GO" id="GO:0043565">
    <property type="term" value="F:sequence-specific DNA binding"/>
    <property type="evidence" value="ECO:0007669"/>
    <property type="project" value="InterPro"/>
</dbReference>
<organism evidence="4 5">
    <name type="scientific">Escherichia coli</name>
    <dbReference type="NCBI Taxonomy" id="562"/>
    <lineage>
        <taxon>Bacteria</taxon>
        <taxon>Pseudomonadati</taxon>
        <taxon>Pseudomonadota</taxon>
        <taxon>Gammaproteobacteria</taxon>
        <taxon>Enterobacterales</taxon>
        <taxon>Enterobacteriaceae</taxon>
        <taxon>Escherichia</taxon>
    </lineage>
</organism>
<name>A0A376Y3C9_ECOLX</name>
<evidence type="ECO:0000256" key="2">
    <source>
        <dbReference type="ARBA" id="ARBA00023125"/>
    </source>
</evidence>
<dbReference type="SUPFAM" id="SSF46689">
    <property type="entry name" value="Homeodomain-like"/>
    <property type="match status" value="1"/>
</dbReference>
<dbReference type="GO" id="GO:0003700">
    <property type="term" value="F:DNA-binding transcription factor activity"/>
    <property type="evidence" value="ECO:0007669"/>
    <property type="project" value="InterPro"/>
</dbReference>
<proteinExistence type="predicted"/>
<dbReference type="SMART" id="SM00342">
    <property type="entry name" value="HTH_ARAC"/>
    <property type="match status" value="1"/>
</dbReference>
<dbReference type="PANTHER" id="PTHR43280:SF11">
    <property type="entry name" value="RCS-SPECIFIC HTH-TYPE TRANSCRIPTIONAL ACTIVATOR RCLR"/>
    <property type="match status" value="1"/>
</dbReference>
<dbReference type="PANTHER" id="PTHR43280">
    <property type="entry name" value="ARAC-FAMILY TRANSCRIPTIONAL REGULATOR"/>
    <property type="match status" value="1"/>
</dbReference>
<evidence type="ECO:0000313" key="5">
    <source>
        <dbReference type="Proteomes" id="UP000254785"/>
    </source>
</evidence>
<dbReference type="PROSITE" id="PS01124">
    <property type="entry name" value="HTH_ARAC_FAMILY_2"/>
    <property type="match status" value="1"/>
</dbReference>
<keyword evidence="2" id="KW-0238">DNA-binding</keyword>
<dbReference type="Proteomes" id="UP000254785">
    <property type="component" value="Unassembled WGS sequence"/>
</dbReference>
<sequence>MFPYCFAIIVRPFCASFYNEELDFARNEILFLKRNDIQYITDACEGCVRFIDIPCHIISDYLYIRLRDADALCITDRKNSFFRKKAYGTFLNSLMSLVEQQKNTNLYESVLFVLLDYLNDKNQLLPVLSGGLNNYSLRVEAIVAAEPAKKWYLSDVASALCISASQLKRKLHSEGAGFSRIITEVRMKKAITLMKCGNANIFIVARECGYSSLSYFILSFRKYYSVTPCQWLKQYGIKDTTGDG</sequence>
<dbReference type="Pfam" id="PF12833">
    <property type="entry name" value="HTH_18"/>
    <property type="match status" value="1"/>
</dbReference>
<keyword evidence="3" id="KW-0804">Transcription</keyword>